<organism evidence="2 3">
    <name type="scientific">Candidatus Berkelbacteria bacterium CG08_land_8_20_14_0_20_39_8</name>
    <dbReference type="NCBI Taxonomy" id="1974511"/>
    <lineage>
        <taxon>Bacteria</taxon>
        <taxon>Candidatus Berkelbacteria</taxon>
    </lineage>
</organism>
<gene>
    <name evidence="2" type="ORF">COT12_01810</name>
</gene>
<dbReference type="AlphaFoldDB" id="A0A2M6YC68"/>
<comment type="caution">
    <text evidence="2">The sequence shown here is derived from an EMBL/GenBank/DDBJ whole genome shotgun (WGS) entry which is preliminary data.</text>
</comment>
<feature type="transmembrane region" description="Helical" evidence="1">
    <location>
        <begin position="28"/>
        <end position="48"/>
    </location>
</feature>
<sequence length="127" mass="14624">MQINRNSGKLQKIANLKDEEAVKMNVCFWSVIFVAFQFILAEIVLRNLSADKRIIQNKEFPWVIRALCGIPGSYISLLMFSYISQDAHFSQLLLILPIVAPTVCMFIGIIIHQNERYKPLKVRNISQ</sequence>
<accession>A0A2M6YC68</accession>
<evidence type="ECO:0000256" key="1">
    <source>
        <dbReference type="SAM" id="Phobius"/>
    </source>
</evidence>
<dbReference type="EMBL" id="PEXI01000057">
    <property type="protein sequence ID" value="PIU24295.1"/>
    <property type="molecule type" value="Genomic_DNA"/>
</dbReference>
<feature type="transmembrane region" description="Helical" evidence="1">
    <location>
        <begin position="60"/>
        <end position="83"/>
    </location>
</feature>
<proteinExistence type="predicted"/>
<dbReference type="Proteomes" id="UP000229896">
    <property type="component" value="Unassembled WGS sequence"/>
</dbReference>
<evidence type="ECO:0000313" key="2">
    <source>
        <dbReference type="EMBL" id="PIU24295.1"/>
    </source>
</evidence>
<protein>
    <submittedName>
        <fullName evidence="2">Uncharacterized protein</fullName>
    </submittedName>
</protein>
<keyword evidence="1" id="KW-1133">Transmembrane helix</keyword>
<keyword evidence="1" id="KW-0812">Transmembrane</keyword>
<evidence type="ECO:0000313" key="3">
    <source>
        <dbReference type="Proteomes" id="UP000229896"/>
    </source>
</evidence>
<keyword evidence="1" id="KW-0472">Membrane</keyword>
<reference evidence="3" key="1">
    <citation type="submission" date="2017-09" db="EMBL/GenBank/DDBJ databases">
        <title>Depth-based differentiation of microbial function through sediment-hosted aquifers and enrichment of novel symbionts in the deep terrestrial subsurface.</title>
        <authorList>
            <person name="Probst A.J."/>
            <person name="Ladd B."/>
            <person name="Jarett J.K."/>
            <person name="Geller-Mcgrath D.E."/>
            <person name="Sieber C.M.K."/>
            <person name="Emerson J.B."/>
            <person name="Anantharaman K."/>
            <person name="Thomas B.C."/>
            <person name="Malmstrom R."/>
            <person name="Stieglmeier M."/>
            <person name="Klingl A."/>
            <person name="Woyke T."/>
            <person name="Ryan C.M."/>
            <person name="Banfield J.F."/>
        </authorList>
    </citation>
    <scope>NUCLEOTIDE SEQUENCE [LARGE SCALE GENOMIC DNA]</scope>
</reference>
<feature type="transmembrane region" description="Helical" evidence="1">
    <location>
        <begin position="89"/>
        <end position="111"/>
    </location>
</feature>
<name>A0A2M6YC68_9BACT</name>